<dbReference type="AlphaFoldDB" id="A0AA40DPB8"/>
<dbReference type="EMBL" id="JAUKUA010000005">
    <property type="protein sequence ID" value="KAK0711064.1"/>
    <property type="molecule type" value="Genomic_DNA"/>
</dbReference>
<evidence type="ECO:0000313" key="2">
    <source>
        <dbReference type="Proteomes" id="UP001172102"/>
    </source>
</evidence>
<keyword evidence="2" id="KW-1185">Reference proteome</keyword>
<gene>
    <name evidence="1" type="ORF">B0H67DRAFT_272921</name>
</gene>
<reference evidence="1" key="1">
    <citation type="submission" date="2023-06" db="EMBL/GenBank/DDBJ databases">
        <title>Genome-scale phylogeny and comparative genomics of the fungal order Sordariales.</title>
        <authorList>
            <consortium name="Lawrence Berkeley National Laboratory"/>
            <person name="Hensen N."/>
            <person name="Bonometti L."/>
            <person name="Westerberg I."/>
            <person name="Brannstrom I.O."/>
            <person name="Guillou S."/>
            <person name="Cros-Aarteil S."/>
            <person name="Calhoun S."/>
            <person name="Haridas S."/>
            <person name="Kuo A."/>
            <person name="Mondo S."/>
            <person name="Pangilinan J."/>
            <person name="Riley R."/>
            <person name="Labutti K."/>
            <person name="Andreopoulos B."/>
            <person name="Lipzen A."/>
            <person name="Chen C."/>
            <person name="Yanf M."/>
            <person name="Daum C."/>
            <person name="Ng V."/>
            <person name="Clum A."/>
            <person name="Steindorff A."/>
            <person name="Ohm R."/>
            <person name="Martin F."/>
            <person name="Silar P."/>
            <person name="Natvig D."/>
            <person name="Lalanne C."/>
            <person name="Gautier V."/>
            <person name="Ament-Velasquez S.L."/>
            <person name="Kruys A."/>
            <person name="Hutchinson M.I."/>
            <person name="Powell A.J."/>
            <person name="Barry K."/>
            <person name="Miller A.N."/>
            <person name="Grigoriev I.V."/>
            <person name="Debuchy R."/>
            <person name="Gladieux P."/>
            <person name="Thoren M.H."/>
            <person name="Johannesson H."/>
        </authorList>
    </citation>
    <scope>NUCLEOTIDE SEQUENCE</scope>
    <source>
        <strain evidence="1">SMH4607-1</strain>
    </source>
</reference>
<proteinExistence type="predicted"/>
<sequence length="200" mass="22098">MEREKERELRHRERPRTTLNCFSQPAAGTGAQWLPRFLPSHGYKHMDKEQRRSACGGPWDGLLGGLRLAAWGFAHARPFAPREKWEDWLLVGGAGPWVAALPPTASLDRVRSPGPSMRALCQEISTPGFFTQGRQSKPVIGLVTLDPCRSGTGTCLGRGRDDPHYTSVISNRSTPFLRPPAWWSPPVVGSQTLVLSCAFV</sequence>
<protein>
    <submittedName>
        <fullName evidence="1">Uncharacterized protein</fullName>
    </submittedName>
</protein>
<comment type="caution">
    <text evidence="1">The sequence shown here is derived from an EMBL/GenBank/DDBJ whole genome shotgun (WGS) entry which is preliminary data.</text>
</comment>
<evidence type="ECO:0000313" key="1">
    <source>
        <dbReference type="EMBL" id="KAK0711064.1"/>
    </source>
</evidence>
<name>A0AA40DPB8_9PEZI</name>
<organism evidence="1 2">
    <name type="scientific">Lasiosphaeris hirsuta</name>
    <dbReference type="NCBI Taxonomy" id="260670"/>
    <lineage>
        <taxon>Eukaryota</taxon>
        <taxon>Fungi</taxon>
        <taxon>Dikarya</taxon>
        <taxon>Ascomycota</taxon>
        <taxon>Pezizomycotina</taxon>
        <taxon>Sordariomycetes</taxon>
        <taxon>Sordariomycetidae</taxon>
        <taxon>Sordariales</taxon>
        <taxon>Lasiosphaeriaceae</taxon>
        <taxon>Lasiosphaeris</taxon>
    </lineage>
</organism>
<dbReference type="Proteomes" id="UP001172102">
    <property type="component" value="Unassembled WGS sequence"/>
</dbReference>
<accession>A0AA40DPB8</accession>